<protein>
    <recommendedName>
        <fullName evidence="2">DNA-directed DNA polymerase</fullName>
        <ecNumber evidence="2">2.7.7.7</ecNumber>
    </recommendedName>
</protein>
<keyword evidence="7" id="KW-0238">DNA-binding</keyword>
<evidence type="ECO:0000256" key="1">
    <source>
        <dbReference type="ARBA" id="ARBA00005755"/>
    </source>
</evidence>
<dbReference type="InterPro" id="IPR004868">
    <property type="entry name" value="DNA-dir_DNA_pol_B_mt/vir"/>
</dbReference>
<name>A0A8W8HL59_MAGGI</name>
<comment type="similarity">
    <text evidence="1">Belongs to the DNA polymerase type-B family.</text>
</comment>
<evidence type="ECO:0000256" key="5">
    <source>
        <dbReference type="ARBA" id="ARBA00022705"/>
    </source>
</evidence>
<evidence type="ECO:0000256" key="8">
    <source>
        <dbReference type="ARBA" id="ARBA00049244"/>
    </source>
</evidence>
<organism evidence="10 11">
    <name type="scientific">Magallana gigas</name>
    <name type="common">Pacific oyster</name>
    <name type="synonym">Crassostrea gigas</name>
    <dbReference type="NCBI Taxonomy" id="29159"/>
    <lineage>
        <taxon>Eukaryota</taxon>
        <taxon>Metazoa</taxon>
        <taxon>Spiralia</taxon>
        <taxon>Lophotrochozoa</taxon>
        <taxon>Mollusca</taxon>
        <taxon>Bivalvia</taxon>
        <taxon>Autobranchia</taxon>
        <taxon>Pteriomorphia</taxon>
        <taxon>Ostreida</taxon>
        <taxon>Ostreoidea</taxon>
        <taxon>Ostreidae</taxon>
        <taxon>Magallana</taxon>
    </lineage>
</organism>
<dbReference type="EC" id="2.7.7.7" evidence="2"/>
<accession>A0A8W8HL59</accession>
<evidence type="ECO:0000313" key="11">
    <source>
        <dbReference type="Proteomes" id="UP000005408"/>
    </source>
</evidence>
<evidence type="ECO:0000256" key="2">
    <source>
        <dbReference type="ARBA" id="ARBA00012417"/>
    </source>
</evidence>
<keyword evidence="3" id="KW-0808">Transferase</keyword>
<dbReference type="InterPro" id="IPR012337">
    <property type="entry name" value="RNaseH-like_sf"/>
</dbReference>
<evidence type="ECO:0000256" key="7">
    <source>
        <dbReference type="ARBA" id="ARBA00023125"/>
    </source>
</evidence>
<reference evidence="10" key="1">
    <citation type="submission" date="2022-08" db="UniProtKB">
        <authorList>
            <consortium name="EnsemblMetazoa"/>
        </authorList>
    </citation>
    <scope>IDENTIFICATION</scope>
    <source>
        <strain evidence="10">05x7-T-G4-1.051#20</strain>
    </source>
</reference>
<evidence type="ECO:0000256" key="3">
    <source>
        <dbReference type="ARBA" id="ARBA00022679"/>
    </source>
</evidence>
<dbReference type="PANTHER" id="PTHR33568:SF3">
    <property type="entry name" value="DNA-DIRECTED DNA POLYMERASE"/>
    <property type="match status" value="1"/>
</dbReference>
<dbReference type="GO" id="GO:0003677">
    <property type="term" value="F:DNA binding"/>
    <property type="evidence" value="ECO:0007669"/>
    <property type="project" value="UniProtKB-KW"/>
</dbReference>
<dbReference type="AlphaFoldDB" id="A0A8W8HL59"/>
<sequence length="647" mass="74446">MRLTDLLRELEDMFDNILNETARGLDPFLDLGRVIIHHMGLYNPVYVPLRPLKDLTGKSVMENLQNVLNSHENLSLDKSFYLNVGFIKVPKGGIAGKHINKVGGSNDSLRIKRSCIKIQNTDELCLARSICMGFLKLHQIPTSEWQKLAHQSDKGTIEEKVMELRKCPIWFYKELMKHNKKNNERQKKLAILLCQKANVSSERRLSIQDINAFENVLNVDILVVSATTGNKFIRTVPKDIKSGKSKSSQCDRWWKCVVCKKTLDRCKRKPEDHICGEWQCEACKRFVTGPHLCYIRSRECKEKKPRYIFFDFECIQEDLLHCKDGYSMKRNDECVQCSNSPEPCMECCKCVNCHQSWCGKSQHKPNLVVAQTVCEECFSQELTPNSKCDNCGTRCKKCNKKNKQTFINPPCKNTCGFREIVFRGDQTANAFGLWLFTETHKDFTAIAHNMKGYDGYFLLEYLLVNSIIPKIIYAGSKIMYLHVQRGLNIKILDSLNFLPMRLAELPKAFGLRELKKGEILMKITGKEEVVFEDEMPEKKLMGGVDPFQCTTIAGVCMEVFKSKFLQEEWRVKVRGNDGISDWLQARRLQGDFSILFKEHWVTGEELQNQEYVIEESEFVSSPISQIPSTGYAPFLGQYSCVSIQWLS</sequence>
<keyword evidence="11" id="KW-1185">Reference proteome</keyword>
<proteinExistence type="inferred from homology"/>
<dbReference type="SUPFAM" id="SSF53098">
    <property type="entry name" value="Ribonuclease H-like"/>
    <property type="match status" value="1"/>
</dbReference>
<dbReference type="GO" id="GO:0000166">
    <property type="term" value="F:nucleotide binding"/>
    <property type="evidence" value="ECO:0007669"/>
    <property type="project" value="InterPro"/>
</dbReference>
<keyword evidence="4" id="KW-0548">Nucleotidyltransferase</keyword>
<evidence type="ECO:0000313" key="10">
    <source>
        <dbReference type="EnsemblMetazoa" id="G10018.1:cds"/>
    </source>
</evidence>
<dbReference type="PANTHER" id="PTHR33568">
    <property type="entry name" value="DNA POLYMERASE"/>
    <property type="match status" value="1"/>
</dbReference>
<dbReference type="Pfam" id="PF03175">
    <property type="entry name" value="DNA_pol_B_2"/>
    <property type="match status" value="1"/>
</dbReference>
<evidence type="ECO:0000256" key="4">
    <source>
        <dbReference type="ARBA" id="ARBA00022695"/>
    </source>
</evidence>
<evidence type="ECO:0000259" key="9">
    <source>
        <dbReference type="Pfam" id="PF03175"/>
    </source>
</evidence>
<dbReference type="GO" id="GO:0006260">
    <property type="term" value="P:DNA replication"/>
    <property type="evidence" value="ECO:0007669"/>
    <property type="project" value="UniProtKB-KW"/>
</dbReference>
<keyword evidence="6" id="KW-0239">DNA-directed DNA polymerase</keyword>
<dbReference type="Gene3D" id="3.30.420.10">
    <property type="entry name" value="Ribonuclease H-like superfamily/Ribonuclease H"/>
    <property type="match status" value="1"/>
</dbReference>
<dbReference type="Proteomes" id="UP000005408">
    <property type="component" value="Unassembled WGS sequence"/>
</dbReference>
<comment type="catalytic activity">
    <reaction evidence="8">
        <text>DNA(n) + a 2'-deoxyribonucleoside 5'-triphosphate = DNA(n+1) + diphosphate</text>
        <dbReference type="Rhea" id="RHEA:22508"/>
        <dbReference type="Rhea" id="RHEA-COMP:17339"/>
        <dbReference type="Rhea" id="RHEA-COMP:17340"/>
        <dbReference type="ChEBI" id="CHEBI:33019"/>
        <dbReference type="ChEBI" id="CHEBI:61560"/>
        <dbReference type="ChEBI" id="CHEBI:173112"/>
        <dbReference type="EC" id="2.7.7.7"/>
    </reaction>
</comment>
<dbReference type="EnsemblMetazoa" id="G10018.1">
    <property type="protein sequence ID" value="G10018.1:cds"/>
    <property type="gene ID" value="G10018"/>
</dbReference>
<keyword evidence="5" id="KW-0235">DNA replication</keyword>
<dbReference type="InterPro" id="IPR036397">
    <property type="entry name" value="RNaseH_sf"/>
</dbReference>
<feature type="domain" description="DNA-directed DNA polymerase family B mitochondria/virus" evidence="9">
    <location>
        <begin position="443"/>
        <end position="539"/>
    </location>
</feature>
<dbReference type="GO" id="GO:0003887">
    <property type="term" value="F:DNA-directed DNA polymerase activity"/>
    <property type="evidence" value="ECO:0007669"/>
    <property type="project" value="UniProtKB-KW"/>
</dbReference>
<evidence type="ECO:0000256" key="6">
    <source>
        <dbReference type="ARBA" id="ARBA00022932"/>
    </source>
</evidence>